<evidence type="ECO:0000256" key="3">
    <source>
        <dbReference type="ARBA" id="ARBA00022448"/>
    </source>
</evidence>
<dbReference type="Proteomes" id="UP000194159">
    <property type="component" value="Chromosome"/>
</dbReference>
<keyword evidence="5" id="KW-0997">Cell inner membrane</keyword>
<feature type="transmembrane region" description="Helical" evidence="9">
    <location>
        <begin position="258"/>
        <end position="282"/>
    </location>
</feature>
<name>A0AAN1BD25_RHIET</name>
<dbReference type="EMBL" id="CP020906">
    <property type="protein sequence ID" value="ARQ08880.1"/>
    <property type="molecule type" value="Genomic_DNA"/>
</dbReference>
<dbReference type="Pfam" id="PF01061">
    <property type="entry name" value="ABC2_membrane"/>
    <property type="match status" value="1"/>
</dbReference>
<evidence type="ECO:0000313" key="11">
    <source>
        <dbReference type="EMBL" id="ARQ08880.1"/>
    </source>
</evidence>
<keyword evidence="7 9" id="KW-1133">Transmembrane helix</keyword>
<keyword evidence="6 9" id="KW-0812">Transmembrane</keyword>
<reference evidence="11 12" key="1">
    <citation type="submission" date="2017-04" db="EMBL/GenBank/DDBJ databases">
        <title>Complete genome sequences of Rhizobium genomic linages associated to common bean (phaseolus vulgaris).</title>
        <authorList>
            <person name="Santamaria R.I."/>
            <person name="Bustos P."/>
            <person name="Perez-Carrascal O."/>
            <person name="Martinez-Flores I."/>
            <person name="Juarez S."/>
            <person name="Lozano L."/>
            <person name="Miranda F."/>
            <person name="Vinuesa P."/>
            <person name="Martinez-Romero E."/>
            <person name="Cevallos M.A."/>
            <person name="Romero D."/>
            <person name="Davila G."/>
            <person name="Gonzalez V."/>
        </authorList>
    </citation>
    <scope>NUCLEOTIDE SEQUENCE [LARGE SCALE GENOMIC DNA]</scope>
    <source>
        <strain evidence="11 12">NXC12</strain>
    </source>
</reference>
<dbReference type="InterPro" id="IPR013525">
    <property type="entry name" value="ABC2_TM"/>
</dbReference>
<comment type="similarity">
    <text evidence="2 9">Belongs to the ABC-2 integral membrane protein family.</text>
</comment>
<accession>A0AAN1BD25</accession>
<feature type="transmembrane region" description="Helical" evidence="9">
    <location>
        <begin position="172"/>
        <end position="197"/>
    </location>
</feature>
<dbReference type="PANTHER" id="PTHR30413:SF8">
    <property type="entry name" value="TRANSPORT PERMEASE PROTEIN"/>
    <property type="match status" value="1"/>
</dbReference>
<feature type="transmembrane region" description="Helical" evidence="9">
    <location>
        <begin position="204"/>
        <end position="225"/>
    </location>
</feature>
<comment type="subcellular location">
    <subcellularLocation>
        <location evidence="1 9">Cell inner membrane</location>
        <topology evidence="1 9">Multi-pass membrane protein</topology>
    </subcellularLocation>
</comment>
<evidence type="ECO:0000256" key="1">
    <source>
        <dbReference type="ARBA" id="ARBA00004429"/>
    </source>
</evidence>
<protein>
    <recommendedName>
        <fullName evidence="9">Transport permease protein</fullName>
    </recommendedName>
</protein>
<keyword evidence="3 9" id="KW-0813">Transport</keyword>
<dbReference type="GO" id="GO:0140359">
    <property type="term" value="F:ABC-type transporter activity"/>
    <property type="evidence" value="ECO:0007669"/>
    <property type="project" value="InterPro"/>
</dbReference>
<evidence type="ECO:0000259" key="10">
    <source>
        <dbReference type="PROSITE" id="PS51012"/>
    </source>
</evidence>
<dbReference type="AlphaFoldDB" id="A0AAN1BD25"/>
<feature type="transmembrane region" description="Helical" evidence="9">
    <location>
        <begin position="131"/>
        <end position="160"/>
    </location>
</feature>
<evidence type="ECO:0000313" key="12">
    <source>
        <dbReference type="Proteomes" id="UP000194159"/>
    </source>
</evidence>
<dbReference type="InterPro" id="IPR047817">
    <property type="entry name" value="ABC2_TM_bact-type"/>
</dbReference>
<organism evidence="11 12">
    <name type="scientific">Rhizobium etli</name>
    <dbReference type="NCBI Taxonomy" id="29449"/>
    <lineage>
        <taxon>Bacteria</taxon>
        <taxon>Pseudomonadati</taxon>
        <taxon>Pseudomonadota</taxon>
        <taxon>Alphaproteobacteria</taxon>
        <taxon>Hyphomicrobiales</taxon>
        <taxon>Rhizobiaceae</taxon>
        <taxon>Rhizobium/Agrobacterium group</taxon>
        <taxon>Rhizobium</taxon>
    </lineage>
</organism>
<dbReference type="PROSITE" id="PS51012">
    <property type="entry name" value="ABC_TM2"/>
    <property type="match status" value="1"/>
</dbReference>
<feature type="domain" description="ABC transmembrane type-2" evidence="10">
    <location>
        <begin position="58"/>
        <end position="284"/>
    </location>
</feature>
<keyword evidence="4 9" id="KW-1003">Cell membrane</keyword>
<evidence type="ECO:0000256" key="5">
    <source>
        <dbReference type="ARBA" id="ARBA00022519"/>
    </source>
</evidence>
<evidence type="ECO:0000256" key="4">
    <source>
        <dbReference type="ARBA" id="ARBA00022475"/>
    </source>
</evidence>
<dbReference type="GO" id="GO:0005886">
    <property type="term" value="C:plasma membrane"/>
    <property type="evidence" value="ECO:0007669"/>
    <property type="project" value="UniProtKB-SubCell"/>
</dbReference>
<gene>
    <name evidence="11" type="ORF">NXC12_CH00798</name>
</gene>
<evidence type="ECO:0000256" key="8">
    <source>
        <dbReference type="ARBA" id="ARBA00023136"/>
    </source>
</evidence>
<keyword evidence="8 9" id="KW-0472">Membrane</keyword>
<dbReference type="GO" id="GO:0015920">
    <property type="term" value="P:lipopolysaccharide transport"/>
    <property type="evidence" value="ECO:0007669"/>
    <property type="project" value="TreeGrafter"/>
</dbReference>
<sequence>MTGHVTKPRRESGTEHWDIIIKPSGNVSGRLTAAWKYRELVWMFFKRDFTTFYKQTVLGPVWYLIQPTLTAITYYVVFGKIANLSTDGISPLVFYMSGTIIWNYFSACLTNNAETFSKNSNLFGKVYFPRLVVPLAVAMSGVVAFAIQLMLLLLISFALWLSQDGMVISLRFVLATPLILAYVATLGVGAGLAISALTVRYRDLVYAVGFVAQLWMYATPVVYAFSQVPERYQWFYHLNPMTTPVQLFRWALFNSSPLPLSVCLANVVVTLIVLISGLMLFARAEATAMDTV</sequence>
<proteinExistence type="inferred from homology"/>
<dbReference type="RefSeq" id="WP_086081704.1">
    <property type="nucleotide sequence ID" value="NZ_CP020906.1"/>
</dbReference>
<evidence type="ECO:0000256" key="2">
    <source>
        <dbReference type="ARBA" id="ARBA00007783"/>
    </source>
</evidence>
<dbReference type="PANTHER" id="PTHR30413">
    <property type="entry name" value="INNER MEMBRANE TRANSPORT PERMEASE"/>
    <property type="match status" value="1"/>
</dbReference>
<evidence type="ECO:0000256" key="9">
    <source>
        <dbReference type="RuleBase" id="RU361157"/>
    </source>
</evidence>
<feature type="transmembrane region" description="Helical" evidence="9">
    <location>
        <begin position="89"/>
        <end position="110"/>
    </location>
</feature>
<evidence type="ECO:0000256" key="6">
    <source>
        <dbReference type="ARBA" id="ARBA00022692"/>
    </source>
</evidence>
<evidence type="ECO:0000256" key="7">
    <source>
        <dbReference type="ARBA" id="ARBA00022989"/>
    </source>
</evidence>
<feature type="transmembrane region" description="Helical" evidence="9">
    <location>
        <begin position="56"/>
        <end position="77"/>
    </location>
</feature>